<dbReference type="Proteomes" id="UP001201985">
    <property type="component" value="Unassembled WGS sequence"/>
</dbReference>
<name>A0ABS9WAN0_9PROT</name>
<protein>
    <submittedName>
        <fullName evidence="4">Ldh family oxidoreductase</fullName>
    </submittedName>
</protein>
<organism evidence="4 5">
    <name type="scientific">Teichococcus vastitatis</name>
    <dbReference type="NCBI Taxonomy" id="2307076"/>
    <lineage>
        <taxon>Bacteria</taxon>
        <taxon>Pseudomonadati</taxon>
        <taxon>Pseudomonadota</taxon>
        <taxon>Alphaproteobacteria</taxon>
        <taxon>Acetobacterales</taxon>
        <taxon>Roseomonadaceae</taxon>
        <taxon>Roseomonas</taxon>
    </lineage>
</organism>
<dbReference type="Pfam" id="PF02615">
    <property type="entry name" value="Ldh_2"/>
    <property type="match status" value="1"/>
</dbReference>
<keyword evidence="2" id="KW-0560">Oxidoreductase</keyword>
<evidence type="ECO:0000313" key="5">
    <source>
        <dbReference type="Proteomes" id="UP001201985"/>
    </source>
</evidence>
<dbReference type="InterPro" id="IPR036111">
    <property type="entry name" value="Mal/L-sulfo/L-lacto_DH-like_sf"/>
</dbReference>
<dbReference type="InterPro" id="IPR043144">
    <property type="entry name" value="Mal/L-sulf/L-lact_DH-like_ah"/>
</dbReference>
<dbReference type="PANTHER" id="PTHR11091">
    <property type="entry name" value="OXIDOREDUCTASE-RELATED"/>
    <property type="match status" value="1"/>
</dbReference>
<evidence type="ECO:0000256" key="1">
    <source>
        <dbReference type="ARBA" id="ARBA00006056"/>
    </source>
</evidence>
<evidence type="ECO:0000256" key="3">
    <source>
        <dbReference type="SAM" id="MobiDB-lite"/>
    </source>
</evidence>
<feature type="region of interest" description="Disordered" evidence="3">
    <location>
        <begin position="316"/>
        <end position="343"/>
    </location>
</feature>
<reference evidence="4 5" key="1">
    <citation type="submission" date="2022-03" db="EMBL/GenBank/DDBJ databases">
        <title>Complete genome analysis of Roseomonas KG 17.1 : a prolific producer of plant growth promoters.</title>
        <authorList>
            <person name="Saadouli I."/>
            <person name="Najjari A."/>
            <person name="Mosbah A."/>
            <person name="Ouzari H.I."/>
        </authorList>
    </citation>
    <scope>NUCLEOTIDE SEQUENCE [LARGE SCALE GENOMIC DNA]</scope>
    <source>
        <strain evidence="4 5">KG17-1</strain>
    </source>
</reference>
<comment type="caution">
    <text evidence="4">The sequence shown here is derived from an EMBL/GenBank/DDBJ whole genome shotgun (WGS) entry which is preliminary data.</text>
</comment>
<dbReference type="InterPro" id="IPR003767">
    <property type="entry name" value="Malate/L-lactate_DH-like"/>
</dbReference>
<dbReference type="EMBL" id="JALBUU010000125">
    <property type="protein sequence ID" value="MCI0756349.1"/>
    <property type="molecule type" value="Genomic_DNA"/>
</dbReference>
<dbReference type="Gene3D" id="3.30.1370.60">
    <property type="entry name" value="Hypothetical oxidoreductase yiak, domain 2"/>
    <property type="match status" value="1"/>
</dbReference>
<gene>
    <name evidence="4" type="ORF">MON41_22180</name>
</gene>
<accession>A0ABS9WAN0</accession>
<dbReference type="SUPFAM" id="SSF89733">
    <property type="entry name" value="L-sulfolactate dehydrogenase-like"/>
    <property type="match status" value="1"/>
</dbReference>
<dbReference type="InterPro" id="IPR043143">
    <property type="entry name" value="Mal/L-sulf/L-lact_DH-like_NADP"/>
</dbReference>
<sequence length="372" mass="38641">MAGPSEAPGVLRVAADSVRRQILGILQRWGMPGDLADTTAEAMVETDLMGVDSHGISMLTMYEGLQQRGQVDLQARPRLVRDLPSLALVDGGSNLGHPVAVVAMQLACDKAEAGGIGAVGVRNSHHFGAAGYYARLAASRGLVALITSSARTMLMVPTRGTVPLLGSNPIAFAAPMTGGPPFVLDMATTTVAANKVKVYELNGKPVPPGWVADERGATVTDPVEAMDVIFRRAGGGITPLGGAEATGGHKGYGLGLMVQILSATLTGAAFAPLRSGTRGAAEPDDIGHFFLALDPRALRPEGGFEDELAGMAASLRGSAPADPSRPVLVPGDPEEAERTRRARDGIPVPAALDRQLREICTRCGADYLLRAM</sequence>
<dbReference type="PANTHER" id="PTHR11091:SF0">
    <property type="entry name" value="MALATE DEHYDROGENASE"/>
    <property type="match status" value="1"/>
</dbReference>
<comment type="similarity">
    <text evidence="1">Belongs to the LDH2/MDH2 oxidoreductase family.</text>
</comment>
<dbReference type="Gene3D" id="1.10.1530.10">
    <property type="match status" value="1"/>
</dbReference>
<evidence type="ECO:0000256" key="2">
    <source>
        <dbReference type="ARBA" id="ARBA00023002"/>
    </source>
</evidence>
<dbReference type="RefSeq" id="WP_120009300.1">
    <property type="nucleotide sequence ID" value="NZ_JALBUU010000125.1"/>
</dbReference>
<proteinExistence type="inferred from homology"/>
<keyword evidence="5" id="KW-1185">Reference proteome</keyword>
<evidence type="ECO:0000313" key="4">
    <source>
        <dbReference type="EMBL" id="MCI0756349.1"/>
    </source>
</evidence>